<accession>A0A8H7WD89</accession>
<proteinExistence type="predicted"/>
<evidence type="ECO:0000313" key="3">
    <source>
        <dbReference type="EMBL" id="KAG4422714.1"/>
    </source>
</evidence>
<protein>
    <recommendedName>
        <fullName evidence="5">WD40 repeat-like protein</fullName>
    </recommendedName>
</protein>
<feature type="compositionally biased region" description="Basic and acidic residues" evidence="2">
    <location>
        <begin position="30"/>
        <end position="39"/>
    </location>
</feature>
<dbReference type="PROSITE" id="PS50294">
    <property type="entry name" value="WD_REPEATS_REGION"/>
    <property type="match status" value="1"/>
</dbReference>
<dbReference type="Proteomes" id="UP000664132">
    <property type="component" value="Unassembled WGS sequence"/>
</dbReference>
<evidence type="ECO:0000256" key="2">
    <source>
        <dbReference type="SAM" id="MobiDB-lite"/>
    </source>
</evidence>
<dbReference type="EMBL" id="JAFJYH010000045">
    <property type="protein sequence ID" value="KAG4422714.1"/>
    <property type="molecule type" value="Genomic_DNA"/>
</dbReference>
<dbReference type="OrthoDB" id="1367865at2759"/>
<dbReference type="InterPro" id="IPR015943">
    <property type="entry name" value="WD40/YVTN_repeat-like_dom_sf"/>
</dbReference>
<evidence type="ECO:0000256" key="1">
    <source>
        <dbReference type="PROSITE-ProRule" id="PRU00221"/>
    </source>
</evidence>
<feature type="repeat" description="WD" evidence="1">
    <location>
        <begin position="222"/>
        <end position="263"/>
    </location>
</feature>
<dbReference type="SMART" id="SM00320">
    <property type="entry name" value="WD40"/>
    <property type="match status" value="3"/>
</dbReference>
<dbReference type="PROSITE" id="PS50082">
    <property type="entry name" value="WD_REPEATS_2"/>
    <property type="match status" value="1"/>
</dbReference>
<dbReference type="SUPFAM" id="SSF50998">
    <property type="entry name" value="Quinoprotein alcohol dehydrogenase-like"/>
    <property type="match status" value="1"/>
</dbReference>
<keyword evidence="1" id="KW-0853">WD repeat</keyword>
<comment type="caution">
    <text evidence="3">The sequence shown here is derived from an EMBL/GenBank/DDBJ whole genome shotgun (WGS) entry which is preliminary data.</text>
</comment>
<dbReference type="InterPro" id="IPR001680">
    <property type="entry name" value="WD40_rpt"/>
</dbReference>
<evidence type="ECO:0008006" key="5">
    <source>
        <dbReference type="Google" id="ProtNLM"/>
    </source>
</evidence>
<dbReference type="PANTHER" id="PTHR19879">
    <property type="entry name" value="TRANSCRIPTION INITIATION FACTOR TFIID"/>
    <property type="match status" value="1"/>
</dbReference>
<sequence length="440" mass="48875">MKILLGEAHLSSTQQGEELNTNENANIPEPKLDSDFKKDGKPATYAKGYPLQWGQELWKFATHGDVIAGGVESGSASPDEKFLALATGQSVCIFNLDDYSLACVLKSDLGNLQRVEFAPNQKGGKDGYVLVTDAQDMSPARNQEVQLWYLDGDCKESSTGSELDEKEEMKDRFEGSLPTFSPTAFSHDGKALLYLSDVHDKYGVHARVTAVNVATGKEDFYMEGHTDHIMCVGFSPDDSLIVTNAWDGYTKVYSAKDGKHVRDLGPTGGQNWACAFSPDGENLAVSRGNSGPSTFIWRPEDPQSFPITLEGTVGWQRHIAWSPDGSRLAIGAADGRLVVYDARSMTVEQVWQLGDKPQWIREVSGGVWVNGGRRLLFTPMDGSVILYDFKTNEKWKWAAGEKDQWRFGSWFNTLIVMEKRRLFGSKDQDGSYRIWKLPDV</sequence>
<feature type="compositionally biased region" description="Polar residues" evidence="2">
    <location>
        <begin position="11"/>
        <end position="25"/>
    </location>
</feature>
<keyword evidence="4" id="KW-1185">Reference proteome</keyword>
<organism evidence="3 4">
    <name type="scientific">Cadophora malorum</name>
    <dbReference type="NCBI Taxonomy" id="108018"/>
    <lineage>
        <taxon>Eukaryota</taxon>
        <taxon>Fungi</taxon>
        <taxon>Dikarya</taxon>
        <taxon>Ascomycota</taxon>
        <taxon>Pezizomycotina</taxon>
        <taxon>Leotiomycetes</taxon>
        <taxon>Helotiales</taxon>
        <taxon>Ploettnerulaceae</taxon>
        <taxon>Cadophora</taxon>
    </lineage>
</organism>
<reference evidence="3" key="1">
    <citation type="submission" date="2021-02" db="EMBL/GenBank/DDBJ databases">
        <title>Genome sequence Cadophora malorum strain M34.</title>
        <authorList>
            <person name="Stefanovic E."/>
            <person name="Vu D."/>
            <person name="Scully C."/>
            <person name="Dijksterhuis J."/>
            <person name="Roader J."/>
            <person name="Houbraken J."/>
        </authorList>
    </citation>
    <scope>NUCLEOTIDE SEQUENCE</scope>
    <source>
        <strain evidence="3">M34</strain>
    </source>
</reference>
<evidence type="ECO:0000313" key="4">
    <source>
        <dbReference type="Proteomes" id="UP000664132"/>
    </source>
</evidence>
<dbReference type="AlphaFoldDB" id="A0A8H7WD89"/>
<gene>
    <name evidence="3" type="ORF">IFR04_004192</name>
</gene>
<dbReference type="PANTHER" id="PTHR19879:SF9">
    <property type="entry name" value="TRANSCRIPTION INITIATION FACTOR TFIID SUBUNIT 5"/>
    <property type="match status" value="1"/>
</dbReference>
<dbReference type="Gene3D" id="2.130.10.10">
    <property type="entry name" value="YVTN repeat-like/Quinoprotein amine dehydrogenase"/>
    <property type="match status" value="2"/>
</dbReference>
<dbReference type="Pfam" id="PF00400">
    <property type="entry name" value="WD40"/>
    <property type="match status" value="2"/>
</dbReference>
<name>A0A8H7WD89_9HELO</name>
<dbReference type="InterPro" id="IPR011047">
    <property type="entry name" value="Quinoprotein_ADH-like_sf"/>
</dbReference>
<feature type="region of interest" description="Disordered" evidence="2">
    <location>
        <begin position="11"/>
        <end position="39"/>
    </location>
</feature>